<dbReference type="Gene3D" id="3.40.1760.10">
    <property type="entry name" value="YfbM-like super family"/>
    <property type="match status" value="1"/>
</dbReference>
<protein>
    <submittedName>
        <fullName evidence="1">DUF1877 family protein</fullName>
    </submittedName>
</protein>
<proteinExistence type="predicted"/>
<sequence>MSSRSDPNATRSGEVPILVGVVRETGPRVDLDDEELPYCFLEKSWAGIRFLLDEAGVGVDVYEDGDPIDEECVLFGWSADLVAASAEALGATPFEALEVHYDPRKLSEADVYPMRHMWDADDIGYLRDNYRDLVAFFRKTAASGGAAIRNFSF</sequence>
<evidence type="ECO:0000313" key="1">
    <source>
        <dbReference type="EMBL" id="QFZ20338.1"/>
    </source>
</evidence>
<dbReference type="InterPro" id="IPR035944">
    <property type="entry name" value="YfbM-like_sf"/>
</dbReference>
<dbReference type="KEGG" id="ssyi:EKG83_25555"/>
<accession>A0A5Q0H2A1</accession>
<dbReference type="Pfam" id="PF08974">
    <property type="entry name" value="DUF1877"/>
    <property type="match status" value="1"/>
</dbReference>
<organism evidence="1 2">
    <name type="scientific">Saccharothrix syringae</name>
    <name type="common">Nocardiopsis syringae</name>
    <dbReference type="NCBI Taxonomy" id="103733"/>
    <lineage>
        <taxon>Bacteria</taxon>
        <taxon>Bacillati</taxon>
        <taxon>Actinomycetota</taxon>
        <taxon>Actinomycetes</taxon>
        <taxon>Pseudonocardiales</taxon>
        <taxon>Pseudonocardiaceae</taxon>
        <taxon>Saccharothrix</taxon>
    </lineage>
</organism>
<dbReference type="SUPFAM" id="SSF111069">
    <property type="entry name" value="Hypothetical protein yfbM"/>
    <property type="match status" value="1"/>
</dbReference>
<reference evidence="2" key="1">
    <citation type="journal article" date="2021" name="Curr. Microbiol.">
        <title>Complete genome of nocamycin-producing strain Saccharothrix syringae NRRL B-16468 reveals the biosynthetic potential for secondary metabolites.</title>
        <authorList>
            <person name="Mo X."/>
            <person name="Yang S."/>
        </authorList>
    </citation>
    <scope>NUCLEOTIDE SEQUENCE [LARGE SCALE GENOMIC DNA]</scope>
    <source>
        <strain evidence="2">ATCC 51364 / DSM 43886 / JCM 6844 / KCTC 9398 / NBRC 14523 / NRRL B-16468 / INA 2240</strain>
    </source>
</reference>
<keyword evidence="2" id="KW-1185">Reference proteome</keyword>
<name>A0A5Q0H2A1_SACSY</name>
<dbReference type="EMBL" id="CP034550">
    <property type="protein sequence ID" value="QFZ20338.1"/>
    <property type="molecule type" value="Genomic_DNA"/>
</dbReference>
<dbReference type="InterPro" id="IPR015068">
    <property type="entry name" value="DUF1877"/>
</dbReference>
<dbReference type="AlphaFoldDB" id="A0A5Q0H2A1"/>
<dbReference type="OrthoDB" id="5354816at2"/>
<evidence type="ECO:0000313" key="2">
    <source>
        <dbReference type="Proteomes" id="UP000325787"/>
    </source>
</evidence>
<gene>
    <name evidence="1" type="ORF">EKG83_25555</name>
</gene>
<dbReference type="Proteomes" id="UP000325787">
    <property type="component" value="Chromosome"/>
</dbReference>